<dbReference type="InterPro" id="IPR000719">
    <property type="entry name" value="Prot_kinase_dom"/>
</dbReference>
<dbReference type="Proteomes" id="UP000694251">
    <property type="component" value="Chromosome 9"/>
</dbReference>
<evidence type="ECO:0000313" key="9">
    <source>
        <dbReference type="Proteomes" id="UP000694251"/>
    </source>
</evidence>
<organism evidence="8 9">
    <name type="scientific">Arabidopsis suecica</name>
    <name type="common">Swedish thale-cress</name>
    <name type="synonym">Cardaminopsis suecica</name>
    <dbReference type="NCBI Taxonomy" id="45249"/>
    <lineage>
        <taxon>Eukaryota</taxon>
        <taxon>Viridiplantae</taxon>
        <taxon>Streptophyta</taxon>
        <taxon>Embryophyta</taxon>
        <taxon>Tracheophyta</taxon>
        <taxon>Spermatophyta</taxon>
        <taxon>Magnoliopsida</taxon>
        <taxon>eudicotyledons</taxon>
        <taxon>Gunneridae</taxon>
        <taxon>Pentapetalae</taxon>
        <taxon>rosids</taxon>
        <taxon>malvids</taxon>
        <taxon>Brassicales</taxon>
        <taxon>Brassicaceae</taxon>
        <taxon>Camelineae</taxon>
        <taxon>Arabidopsis</taxon>
    </lineage>
</organism>
<dbReference type="GO" id="GO:0004674">
    <property type="term" value="F:protein serine/threonine kinase activity"/>
    <property type="evidence" value="ECO:0007669"/>
    <property type="project" value="UniProtKB-KW"/>
</dbReference>
<accession>A0A8T2AE68</accession>
<dbReference type="PANTHER" id="PTHR48011">
    <property type="entry name" value="CCR4-NOT TRANSCRIPTIONAL COMPLEX SUBUNIT CAF120-RELATED"/>
    <property type="match status" value="1"/>
</dbReference>
<evidence type="ECO:0000256" key="5">
    <source>
        <dbReference type="PROSITE-ProRule" id="PRU10141"/>
    </source>
</evidence>
<evidence type="ECO:0000256" key="1">
    <source>
        <dbReference type="ARBA" id="ARBA00022679"/>
    </source>
</evidence>
<comment type="caution">
    <text evidence="8">The sequence shown here is derived from an EMBL/GenBank/DDBJ whole genome shotgun (WGS) entry which is preliminary data.</text>
</comment>
<dbReference type="Pfam" id="PF00069">
    <property type="entry name" value="Pkinase"/>
    <property type="match status" value="1"/>
</dbReference>
<evidence type="ECO:0000256" key="3">
    <source>
        <dbReference type="ARBA" id="ARBA00022777"/>
    </source>
</evidence>
<sequence>MSERSGGCGSRGCGGCGGGRKRYEWWFVPSTQRKIHEKIFMEWELSLKDNLQNLVTSKRKHSGDSSSFVSLQEQLKEAQQKIEEQAAYNAHRDAKVAARDAAHEAEHSRAMAEQKDKLEHLSLAEKFHFHLTQVLLKACCQSYQKNQSFLFAMVALDLEFERYLGKGSFGSVSLFKYKRRRDGETLYAAVKTSGYKHAKTLYKEFQILSEFKGCSRIVQCYGNGVKQRFNDKGYVEYKIAMEYAAGGSLSNFMDRFKDRKLPDSMIREFTRMLLEGLATIHEHGYVHCDLKPENILVFPCSVYKNGAWRSSYQLKISDFGLSKRDGDTKWWHPRQPFAGTPIYMSPESISHGELGKGLDLWSLGCVVLEMYTGKRPWWHTNYELDELMKCYEPLFPRNLPCDAKLFLMTCFAFEPDERKDALTLLRQSFLHGDVNKFTKLQMNAKIDNPDDFTLQLEKLSQMLSEIRTMC</sequence>
<dbReference type="AlphaFoldDB" id="A0A8T2AE68"/>
<dbReference type="InterPro" id="IPR017441">
    <property type="entry name" value="Protein_kinase_ATP_BS"/>
</dbReference>
<dbReference type="EMBL" id="JAEFBJ010000009">
    <property type="protein sequence ID" value="KAG7572542.1"/>
    <property type="molecule type" value="Genomic_DNA"/>
</dbReference>
<dbReference type="OrthoDB" id="25592at2759"/>
<dbReference type="FunFam" id="1.10.510.10:FF:001225">
    <property type="entry name" value="Protein kinase superfamily protein"/>
    <property type="match status" value="1"/>
</dbReference>
<dbReference type="PROSITE" id="PS00107">
    <property type="entry name" value="PROTEIN_KINASE_ATP"/>
    <property type="match status" value="1"/>
</dbReference>
<keyword evidence="3 8" id="KW-0418">Kinase</keyword>
<keyword evidence="2 5" id="KW-0547">Nucleotide-binding</keyword>
<protein>
    <submittedName>
        <fullName evidence="8">Protein kinase-like domain superfamily</fullName>
    </submittedName>
</protein>
<keyword evidence="9" id="KW-1185">Reference proteome</keyword>
<dbReference type="PROSITE" id="PS50011">
    <property type="entry name" value="PROTEIN_KINASE_DOM"/>
    <property type="match status" value="1"/>
</dbReference>
<dbReference type="PANTHER" id="PTHR48011:SF15">
    <property type="entry name" value="PROTEIN KINASE FAMILY PROTEIN-RELATED"/>
    <property type="match status" value="1"/>
</dbReference>
<feature type="binding site" evidence="5">
    <location>
        <position position="191"/>
    </location>
    <ligand>
        <name>ATP</name>
        <dbReference type="ChEBI" id="CHEBI:30616"/>
    </ligand>
</feature>
<dbReference type="GO" id="GO:0007165">
    <property type="term" value="P:signal transduction"/>
    <property type="evidence" value="ECO:0007669"/>
    <property type="project" value="TreeGrafter"/>
</dbReference>
<feature type="domain" description="Protein kinase" evidence="7">
    <location>
        <begin position="158"/>
        <end position="430"/>
    </location>
</feature>
<dbReference type="InterPro" id="IPR052751">
    <property type="entry name" value="Plant_MAPKKK"/>
</dbReference>
<keyword evidence="4 5" id="KW-0067">ATP-binding</keyword>
<evidence type="ECO:0000313" key="8">
    <source>
        <dbReference type="EMBL" id="KAG7572542.1"/>
    </source>
</evidence>
<evidence type="ECO:0000256" key="2">
    <source>
        <dbReference type="ARBA" id="ARBA00022741"/>
    </source>
</evidence>
<proteinExistence type="inferred from homology"/>
<reference evidence="8 9" key="1">
    <citation type="submission" date="2020-12" db="EMBL/GenBank/DDBJ databases">
        <title>Concerted genomic and epigenomic changes stabilize Arabidopsis allopolyploids.</title>
        <authorList>
            <person name="Chen Z."/>
        </authorList>
    </citation>
    <scope>NUCLEOTIDE SEQUENCE [LARGE SCALE GENOMIC DNA]</scope>
    <source>
        <strain evidence="8">As9502</strain>
        <tissue evidence="8">Leaf</tissue>
    </source>
</reference>
<evidence type="ECO:0000256" key="4">
    <source>
        <dbReference type="ARBA" id="ARBA00022840"/>
    </source>
</evidence>
<dbReference type="SMART" id="SM00220">
    <property type="entry name" value="S_TKc"/>
    <property type="match status" value="1"/>
</dbReference>
<keyword evidence="6" id="KW-0723">Serine/threonine-protein kinase</keyword>
<name>A0A8T2AE68_ARASU</name>
<dbReference type="InterPro" id="IPR008271">
    <property type="entry name" value="Ser/Thr_kinase_AS"/>
</dbReference>
<evidence type="ECO:0000256" key="6">
    <source>
        <dbReference type="RuleBase" id="RU000304"/>
    </source>
</evidence>
<dbReference type="PROSITE" id="PS00108">
    <property type="entry name" value="PROTEIN_KINASE_ST"/>
    <property type="match status" value="1"/>
</dbReference>
<gene>
    <name evidence="8" type="ORF">ISN44_As09g009020</name>
</gene>
<comment type="similarity">
    <text evidence="6">Belongs to the protein kinase superfamily.</text>
</comment>
<evidence type="ECO:0000259" key="7">
    <source>
        <dbReference type="PROSITE" id="PS50011"/>
    </source>
</evidence>
<keyword evidence="1" id="KW-0808">Transferase</keyword>
<dbReference type="GO" id="GO:0005524">
    <property type="term" value="F:ATP binding"/>
    <property type="evidence" value="ECO:0007669"/>
    <property type="project" value="UniProtKB-UniRule"/>
</dbReference>